<evidence type="ECO:0000256" key="5">
    <source>
        <dbReference type="ARBA" id="ARBA00023136"/>
    </source>
</evidence>
<gene>
    <name evidence="9" type="ORF">BJ322DRAFT_1149445</name>
</gene>
<dbReference type="CDD" id="cd03390">
    <property type="entry name" value="PAP2_containing_1_like"/>
    <property type="match status" value="1"/>
</dbReference>
<keyword evidence="3 7" id="KW-0812">Transmembrane</keyword>
<protein>
    <submittedName>
        <fullName evidence="9">PAP2-domain-containing protein</fullName>
    </submittedName>
</protein>
<organism evidence="9 10">
    <name type="scientific">Thelephora terrestris</name>
    <dbReference type="NCBI Taxonomy" id="56493"/>
    <lineage>
        <taxon>Eukaryota</taxon>
        <taxon>Fungi</taxon>
        <taxon>Dikarya</taxon>
        <taxon>Basidiomycota</taxon>
        <taxon>Agaricomycotina</taxon>
        <taxon>Agaricomycetes</taxon>
        <taxon>Thelephorales</taxon>
        <taxon>Thelephoraceae</taxon>
        <taxon>Thelephora</taxon>
    </lineage>
</organism>
<dbReference type="Proteomes" id="UP000736335">
    <property type="component" value="Unassembled WGS sequence"/>
</dbReference>
<comment type="similarity">
    <text evidence="2">Belongs to the PA-phosphatase related phosphoesterase family.</text>
</comment>
<dbReference type="SMART" id="SM00014">
    <property type="entry name" value="acidPPc"/>
    <property type="match status" value="1"/>
</dbReference>
<evidence type="ECO:0000256" key="1">
    <source>
        <dbReference type="ARBA" id="ARBA00004141"/>
    </source>
</evidence>
<evidence type="ECO:0000313" key="9">
    <source>
        <dbReference type="EMBL" id="KAF9792134.1"/>
    </source>
</evidence>
<dbReference type="Gene3D" id="1.20.144.10">
    <property type="entry name" value="Phosphatidic acid phosphatase type 2/haloperoxidase"/>
    <property type="match status" value="1"/>
</dbReference>
<reference evidence="9" key="2">
    <citation type="submission" date="2020-11" db="EMBL/GenBank/DDBJ databases">
        <authorList>
            <consortium name="DOE Joint Genome Institute"/>
            <person name="Kuo A."/>
            <person name="Miyauchi S."/>
            <person name="Kiss E."/>
            <person name="Drula E."/>
            <person name="Kohler A."/>
            <person name="Sanchez-Garcia M."/>
            <person name="Andreopoulos B."/>
            <person name="Barry K.W."/>
            <person name="Bonito G."/>
            <person name="Buee M."/>
            <person name="Carver A."/>
            <person name="Chen C."/>
            <person name="Cichocki N."/>
            <person name="Clum A."/>
            <person name="Culley D."/>
            <person name="Crous P.W."/>
            <person name="Fauchery L."/>
            <person name="Girlanda M."/>
            <person name="Hayes R."/>
            <person name="Keri Z."/>
            <person name="Labutti K."/>
            <person name="Lipzen A."/>
            <person name="Lombard V."/>
            <person name="Magnuson J."/>
            <person name="Maillard F."/>
            <person name="Morin E."/>
            <person name="Murat C."/>
            <person name="Nolan M."/>
            <person name="Ohm R."/>
            <person name="Pangilinan J."/>
            <person name="Pereira M."/>
            <person name="Perotto S."/>
            <person name="Peter M."/>
            <person name="Riley R."/>
            <person name="Sitrit Y."/>
            <person name="Stielow B."/>
            <person name="Szollosi G."/>
            <person name="Zifcakova L."/>
            <person name="Stursova M."/>
            <person name="Spatafora J.W."/>
            <person name="Tedersoo L."/>
            <person name="Vaario L.-M."/>
            <person name="Yamada A."/>
            <person name="Yan M."/>
            <person name="Wang P."/>
            <person name="Xu J."/>
            <person name="Bruns T."/>
            <person name="Baldrian P."/>
            <person name="Vilgalys R."/>
            <person name="Henrissat B."/>
            <person name="Grigoriev I.V."/>
            <person name="Hibbett D."/>
            <person name="Nagy L.G."/>
            <person name="Martin F.M."/>
        </authorList>
    </citation>
    <scope>NUCLEOTIDE SEQUENCE</scope>
    <source>
        <strain evidence="9">UH-Tt-Lm1</strain>
    </source>
</reference>
<reference evidence="9" key="1">
    <citation type="journal article" date="2020" name="Nat. Commun.">
        <title>Large-scale genome sequencing of mycorrhizal fungi provides insights into the early evolution of symbiotic traits.</title>
        <authorList>
            <person name="Miyauchi S."/>
            <person name="Kiss E."/>
            <person name="Kuo A."/>
            <person name="Drula E."/>
            <person name="Kohler A."/>
            <person name="Sanchez-Garcia M."/>
            <person name="Morin E."/>
            <person name="Andreopoulos B."/>
            <person name="Barry K.W."/>
            <person name="Bonito G."/>
            <person name="Buee M."/>
            <person name="Carver A."/>
            <person name="Chen C."/>
            <person name="Cichocki N."/>
            <person name="Clum A."/>
            <person name="Culley D."/>
            <person name="Crous P.W."/>
            <person name="Fauchery L."/>
            <person name="Girlanda M."/>
            <person name="Hayes R.D."/>
            <person name="Keri Z."/>
            <person name="LaButti K."/>
            <person name="Lipzen A."/>
            <person name="Lombard V."/>
            <person name="Magnuson J."/>
            <person name="Maillard F."/>
            <person name="Murat C."/>
            <person name="Nolan M."/>
            <person name="Ohm R.A."/>
            <person name="Pangilinan J."/>
            <person name="Pereira M.F."/>
            <person name="Perotto S."/>
            <person name="Peter M."/>
            <person name="Pfister S."/>
            <person name="Riley R."/>
            <person name="Sitrit Y."/>
            <person name="Stielow J.B."/>
            <person name="Szollosi G."/>
            <person name="Zifcakova L."/>
            <person name="Stursova M."/>
            <person name="Spatafora J.W."/>
            <person name="Tedersoo L."/>
            <person name="Vaario L.M."/>
            <person name="Yamada A."/>
            <person name="Yan M."/>
            <person name="Wang P."/>
            <person name="Xu J."/>
            <person name="Bruns T."/>
            <person name="Baldrian P."/>
            <person name="Vilgalys R."/>
            <person name="Dunand C."/>
            <person name="Henrissat B."/>
            <person name="Grigoriev I.V."/>
            <person name="Hibbett D."/>
            <person name="Nagy L.G."/>
            <person name="Martin F.M."/>
        </authorList>
    </citation>
    <scope>NUCLEOTIDE SEQUENCE</scope>
    <source>
        <strain evidence="9">UH-Tt-Lm1</strain>
    </source>
</reference>
<evidence type="ECO:0000256" key="4">
    <source>
        <dbReference type="ARBA" id="ARBA00022989"/>
    </source>
</evidence>
<dbReference type="SUPFAM" id="SSF48317">
    <property type="entry name" value="Acid phosphatase/Vanadium-dependent haloperoxidase"/>
    <property type="match status" value="1"/>
</dbReference>
<dbReference type="GO" id="GO:0008195">
    <property type="term" value="F:phosphatidate phosphatase activity"/>
    <property type="evidence" value="ECO:0007669"/>
    <property type="project" value="TreeGrafter"/>
</dbReference>
<dbReference type="OrthoDB" id="8907274at2759"/>
<evidence type="ECO:0000256" key="3">
    <source>
        <dbReference type="ARBA" id="ARBA00022692"/>
    </source>
</evidence>
<feature type="transmembrane region" description="Helical" evidence="7">
    <location>
        <begin position="25"/>
        <end position="45"/>
    </location>
</feature>
<comment type="caution">
    <text evidence="9">The sequence shown here is derived from an EMBL/GenBank/DDBJ whole genome shotgun (WGS) entry which is preliminary data.</text>
</comment>
<evidence type="ECO:0000259" key="8">
    <source>
        <dbReference type="SMART" id="SM00014"/>
    </source>
</evidence>
<dbReference type="GO" id="GO:0016020">
    <property type="term" value="C:membrane"/>
    <property type="evidence" value="ECO:0007669"/>
    <property type="project" value="UniProtKB-SubCell"/>
</dbReference>
<dbReference type="InterPro" id="IPR000326">
    <property type="entry name" value="PAP2/HPO"/>
</dbReference>
<keyword evidence="4 7" id="KW-1133">Transmembrane helix</keyword>
<dbReference type="Pfam" id="PF01569">
    <property type="entry name" value="PAP2"/>
    <property type="match status" value="1"/>
</dbReference>
<comment type="subcellular location">
    <subcellularLocation>
        <location evidence="1">Membrane</location>
        <topology evidence="1">Multi-pass membrane protein</topology>
    </subcellularLocation>
</comment>
<name>A0A9P6LBU5_9AGAM</name>
<keyword evidence="5 7" id="KW-0472">Membrane</keyword>
<proteinExistence type="inferred from homology"/>
<dbReference type="AlphaFoldDB" id="A0A9P6LBU5"/>
<dbReference type="PANTHER" id="PTHR10165">
    <property type="entry name" value="LIPID PHOSPHATE PHOSPHATASE"/>
    <property type="match status" value="1"/>
</dbReference>
<feature type="compositionally biased region" description="Basic and acidic residues" evidence="6">
    <location>
        <begin position="317"/>
        <end position="342"/>
    </location>
</feature>
<dbReference type="InterPro" id="IPR036938">
    <property type="entry name" value="PAP2/HPO_sf"/>
</dbReference>
<dbReference type="PANTHER" id="PTHR10165:SF35">
    <property type="entry name" value="RE23632P"/>
    <property type="match status" value="1"/>
</dbReference>
<feature type="transmembrane region" description="Helical" evidence="7">
    <location>
        <begin position="179"/>
        <end position="196"/>
    </location>
</feature>
<dbReference type="GO" id="GO:0006644">
    <property type="term" value="P:phospholipid metabolic process"/>
    <property type="evidence" value="ECO:0007669"/>
    <property type="project" value="InterPro"/>
</dbReference>
<feature type="transmembrane region" description="Helical" evidence="7">
    <location>
        <begin position="107"/>
        <end position="124"/>
    </location>
</feature>
<dbReference type="InterPro" id="IPR043216">
    <property type="entry name" value="PAP-like"/>
</dbReference>
<dbReference type="GO" id="GO:0046839">
    <property type="term" value="P:phospholipid dephosphorylation"/>
    <property type="evidence" value="ECO:0007669"/>
    <property type="project" value="TreeGrafter"/>
</dbReference>
<dbReference type="FunFam" id="1.20.144.10:FF:000017">
    <property type="entry name" value="Diacylglycerol pyrophosphate phosphatase 1"/>
    <property type="match status" value="1"/>
</dbReference>
<dbReference type="EMBL" id="WIUZ02000001">
    <property type="protein sequence ID" value="KAF9792134.1"/>
    <property type="molecule type" value="Genomic_DNA"/>
</dbReference>
<feature type="domain" description="Phosphatidic acid phosphatase type 2/haloperoxidase" evidence="8">
    <location>
        <begin position="108"/>
        <end position="251"/>
    </location>
</feature>
<feature type="region of interest" description="Disordered" evidence="6">
    <location>
        <begin position="282"/>
        <end position="342"/>
    </location>
</feature>
<accession>A0A9P6LBU5</accession>
<evidence type="ECO:0000256" key="2">
    <source>
        <dbReference type="ARBA" id="ARBA00008816"/>
    </source>
</evidence>
<evidence type="ECO:0000256" key="7">
    <source>
        <dbReference type="SAM" id="Phobius"/>
    </source>
</evidence>
<evidence type="ECO:0000256" key="6">
    <source>
        <dbReference type="SAM" id="MobiDB-lite"/>
    </source>
</evidence>
<evidence type="ECO:0000313" key="10">
    <source>
        <dbReference type="Proteomes" id="UP000736335"/>
    </source>
</evidence>
<keyword evidence="10" id="KW-1185">Reference proteome</keyword>
<feature type="transmembrane region" description="Helical" evidence="7">
    <location>
        <begin position="75"/>
        <end position="95"/>
    </location>
</feature>
<sequence>MKLPQLHPNELKSTKISRERRRRLLFSYLPDWVISIALAGGFFALDKISGFKRDFSLEDTSLRHPYAVHERVPNWLLFVICAAAPVVLLAIINLFTVRTFWDLHNSYLGLLLSLSVAGVITQFTKLSVGRPRPDVISRCMPPAGSVDPPFGLTTASICTQTDISIFNDGFRSFPSGHSSLSFAGLGFLAFYLAGKLHLFDKRGYAPKAWISLFPLCVATLVAISRTMDYRHHWQDVTVGSILGLTVAYFSYRQYYPDLADELSHRPYSPRVKDDVSESILPVHNQSQSQGYEGDGRRYDSFELEGTVQRPGAQQLRDTWKGHDDLGAEDSRVDHDLLSGGRE</sequence>